<dbReference type="InterPro" id="IPR051397">
    <property type="entry name" value="Zn-ADH-like_protein"/>
</dbReference>
<dbReference type="InterPro" id="IPR011032">
    <property type="entry name" value="GroES-like_sf"/>
</dbReference>
<dbReference type="SUPFAM" id="SSF51735">
    <property type="entry name" value="NAD(P)-binding Rossmann-fold domains"/>
    <property type="match status" value="1"/>
</dbReference>
<name>A0ABN6TAE0_9BURK</name>
<evidence type="ECO:0000313" key="2">
    <source>
        <dbReference type="EMBL" id="BDT57049.1"/>
    </source>
</evidence>
<dbReference type="PANTHER" id="PTHR43677:SF4">
    <property type="entry name" value="QUINONE OXIDOREDUCTASE-LIKE PROTEIN 2"/>
    <property type="match status" value="1"/>
</dbReference>
<evidence type="ECO:0000313" key="3">
    <source>
        <dbReference type="Proteomes" id="UP001163336"/>
    </source>
</evidence>
<dbReference type="Gene3D" id="3.90.180.10">
    <property type="entry name" value="Medium-chain alcohol dehydrogenases, catalytic domain"/>
    <property type="match status" value="1"/>
</dbReference>
<dbReference type="InterPro" id="IPR036291">
    <property type="entry name" value="NAD(P)-bd_dom_sf"/>
</dbReference>
<feature type="domain" description="Enoyl reductase (ER)" evidence="1">
    <location>
        <begin position="14"/>
        <end position="329"/>
    </location>
</feature>
<dbReference type="InterPro" id="IPR020843">
    <property type="entry name" value="ER"/>
</dbReference>
<dbReference type="SUPFAM" id="SSF50129">
    <property type="entry name" value="GroES-like"/>
    <property type="match status" value="1"/>
</dbReference>
<dbReference type="PANTHER" id="PTHR43677">
    <property type="entry name" value="SHORT-CHAIN DEHYDROGENASE/REDUCTASE"/>
    <property type="match status" value="1"/>
</dbReference>
<dbReference type="EMBL" id="AP026966">
    <property type="protein sequence ID" value="BDT57049.1"/>
    <property type="molecule type" value="Genomic_DNA"/>
</dbReference>
<gene>
    <name evidence="2" type="ORF">MasN3_05430</name>
</gene>
<protein>
    <submittedName>
        <fullName evidence="2">Alcohol dehydrogenase</fullName>
    </submittedName>
</protein>
<accession>A0ABN6TAE0</accession>
<dbReference type="SMART" id="SM00829">
    <property type="entry name" value="PKS_ER"/>
    <property type="match status" value="1"/>
</dbReference>
<evidence type="ECO:0000259" key="1">
    <source>
        <dbReference type="SMART" id="SM00829"/>
    </source>
</evidence>
<keyword evidence="3" id="KW-1185">Reference proteome</keyword>
<dbReference type="InterPro" id="IPR013149">
    <property type="entry name" value="ADH-like_C"/>
</dbReference>
<dbReference type="CDD" id="cd08268">
    <property type="entry name" value="MDR2"/>
    <property type="match status" value="1"/>
</dbReference>
<organism evidence="2 3">
    <name type="scientific">Massilia varians</name>
    <dbReference type="NCBI Taxonomy" id="457921"/>
    <lineage>
        <taxon>Bacteria</taxon>
        <taxon>Pseudomonadati</taxon>
        <taxon>Pseudomonadota</taxon>
        <taxon>Betaproteobacteria</taxon>
        <taxon>Burkholderiales</taxon>
        <taxon>Oxalobacteraceae</taxon>
        <taxon>Telluria group</taxon>
        <taxon>Massilia</taxon>
    </lineage>
</organism>
<dbReference type="Pfam" id="PF08240">
    <property type="entry name" value="ADH_N"/>
    <property type="match status" value="1"/>
</dbReference>
<dbReference type="Pfam" id="PF00107">
    <property type="entry name" value="ADH_zinc_N"/>
    <property type="match status" value="1"/>
</dbReference>
<dbReference type="Proteomes" id="UP001163336">
    <property type="component" value="Chromosome"/>
</dbReference>
<reference evidence="2" key="1">
    <citation type="submission" date="2022-11" db="EMBL/GenBank/DDBJ databases">
        <title>Isolation and characterization of PLA-degrading bacterium Massilia sp. from Antarctic soil.</title>
        <authorList>
            <person name="Sato K."/>
            <person name="Gomez-Fuentes C."/>
            <person name="Ahmad S.A."/>
            <person name="Zulkharnain A."/>
        </authorList>
    </citation>
    <scope>NUCLEOTIDE SEQUENCE</scope>
    <source>
        <strain evidence="2">N-3</strain>
    </source>
</reference>
<sequence length="331" mass="34984">MVTLSQVVRFHELGGPSVLLLEQRAVPVQAEDEVLIKVMAIGLNRADKMFRTGQYLEKARLPSMLGFEAVGTVVACGASVTGFAAGDMVGVVPGFEVGRYGTYAEHALIPASHVLPQPAGLSPTEAAGLWMAYLTAYGGLVEAGRTGSGDWVAITAASSSVGLAAIQIARRVGARPIAITLTSAKREALLAAGAEAVISTTEESLDERLRALAPDGLQCVFDAVGGPQVAVLADAMARRGTIVVHGALSPEPTPFPLKLALKRSLSLRGFVYTEVTEDPDALQRARAFIKLGIETGFLRPHIDKVFPLRDVVAAHEYLESNQQFGKIVMTV</sequence>
<proteinExistence type="predicted"/>
<dbReference type="RefSeq" id="WP_281912113.1">
    <property type="nucleotide sequence ID" value="NZ_AP026966.1"/>
</dbReference>
<dbReference type="Gene3D" id="3.40.50.720">
    <property type="entry name" value="NAD(P)-binding Rossmann-like Domain"/>
    <property type="match status" value="1"/>
</dbReference>
<dbReference type="InterPro" id="IPR013154">
    <property type="entry name" value="ADH-like_N"/>
</dbReference>